<keyword evidence="5 6" id="KW-0663">Pyridoxal phosphate</keyword>
<comment type="cofactor">
    <cofactor evidence="1">
        <name>pyridoxal 5'-phosphate</name>
        <dbReference type="ChEBI" id="CHEBI:597326"/>
    </cofactor>
</comment>
<dbReference type="Pfam" id="PF00202">
    <property type="entry name" value="Aminotran_3"/>
    <property type="match status" value="1"/>
</dbReference>
<dbReference type="CDD" id="cd00610">
    <property type="entry name" value="OAT_like"/>
    <property type="match status" value="1"/>
</dbReference>
<dbReference type="GO" id="GO:0004015">
    <property type="term" value="F:adenosylmethionine-8-amino-7-oxononanoate transaminase activity"/>
    <property type="evidence" value="ECO:0007669"/>
    <property type="project" value="TreeGrafter"/>
</dbReference>
<dbReference type="InterPro" id="IPR049704">
    <property type="entry name" value="Aminotrans_3_PPA_site"/>
</dbReference>
<accession>A0A2U8FS00</accession>
<dbReference type="OrthoDB" id="3398487at2"/>
<name>A0A2U8FS00_9BURK</name>
<dbReference type="Gene3D" id="3.40.640.10">
    <property type="entry name" value="Type I PLP-dependent aspartate aminotransferase-like (Major domain)"/>
    <property type="match status" value="1"/>
</dbReference>
<dbReference type="Proteomes" id="UP000244892">
    <property type="component" value="Chromosome"/>
</dbReference>
<evidence type="ECO:0000256" key="2">
    <source>
        <dbReference type="ARBA" id="ARBA00008954"/>
    </source>
</evidence>
<dbReference type="GO" id="GO:0016223">
    <property type="term" value="F:beta-alanine:pyruvate transaminase activity"/>
    <property type="evidence" value="ECO:0007669"/>
    <property type="project" value="UniProtKB-EC"/>
</dbReference>
<keyword evidence="4 7" id="KW-0808">Transferase</keyword>
<dbReference type="PROSITE" id="PS00600">
    <property type="entry name" value="AA_TRANSFER_CLASS_3"/>
    <property type="match status" value="1"/>
</dbReference>
<keyword evidence="3 7" id="KW-0032">Aminotransferase</keyword>
<evidence type="ECO:0000256" key="1">
    <source>
        <dbReference type="ARBA" id="ARBA00001933"/>
    </source>
</evidence>
<dbReference type="Gene3D" id="3.90.1150.10">
    <property type="entry name" value="Aspartate Aminotransferase, domain 1"/>
    <property type="match status" value="1"/>
</dbReference>
<comment type="similarity">
    <text evidence="2 6">Belongs to the class-III pyridoxal-phosphate-dependent aminotransferase family.</text>
</comment>
<dbReference type="RefSeq" id="WP_109036796.1">
    <property type="nucleotide sequence ID" value="NZ_CP029210.1"/>
</dbReference>
<dbReference type="EC" id="2.6.1.18" evidence="7"/>
<evidence type="ECO:0000313" key="7">
    <source>
        <dbReference type="EMBL" id="AWI53799.1"/>
    </source>
</evidence>
<gene>
    <name evidence="7" type="ORF">DEH84_10440</name>
</gene>
<protein>
    <submittedName>
        <fullName evidence="7">Aspartate aminotransferase family protein</fullName>
        <ecNumber evidence="7">2.6.1.18</ecNumber>
    </submittedName>
</protein>
<dbReference type="InterPro" id="IPR005814">
    <property type="entry name" value="Aminotrans_3"/>
</dbReference>
<dbReference type="InterPro" id="IPR015422">
    <property type="entry name" value="PyrdxlP-dep_Trfase_small"/>
</dbReference>
<evidence type="ECO:0000256" key="5">
    <source>
        <dbReference type="ARBA" id="ARBA00022898"/>
    </source>
</evidence>
<evidence type="ECO:0000256" key="6">
    <source>
        <dbReference type="RuleBase" id="RU003560"/>
    </source>
</evidence>
<dbReference type="AlphaFoldDB" id="A0A2U8FS00"/>
<organism evidence="7 8">
    <name type="scientific">Aquabacterium olei</name>
    <dbReference type="NCBI Taxonomy" id="1296669"/>
    <lineage>
        <taxon>Bacteria</taxon>
        <taxon>Pseudomonadati</taxon>
        <taxon>Pseudomonadota</taxon>
        <taxon>Betaproteobacteria</taxon>
        <taxon>Burkholderiales</taxon>
        <taxon>Aquabacterium</taxon>
    </lineage>
</organism>
<proteinExistence type="inferred from homology"/>
<dbReference type="GO" id="GO:0009102">
    <property type="term" value="P:biotin biosynthetic process"/>
    <property type="evidence" value="ECO:0007669"/>
    <property type="project" value="TreeGrafter"/>
</dbReference>
<dbReference type="EMBL" id="CP029210">
    <property type="protein sequence ID" value="AWI53799.1"/>
    <property type="molecule type" value="Genomic_DNA"/>
</dbReference>
<dbReference type="GO" id="GO:0030170">
    <property type="term" value="F:pyridoxal phosphate binding"/>
    <property type="evidence" value="ECO:0007669"/>
    <property type="project" value="InterPro"/>
</dbReference>
<evidence type="ECO:0000313" key="8">
    <source>
        <dbReference type="Proteomes" id="UP000244892"/>
    </source>
</evidence>
<evidence type="ECO:0000256" key="4">
    <source>
        <dbReference type="ARBA" id="ARBA00022679"/>
    </source>
</evidence>
<dbReference type="KEGG" id="aon:DEH84_10440"/>
<dbReference type="FunFam" id="3.40.640.10:FF:000014">
    <property type="entry name" value="Adenosylmethionine-8-amino-7-oxononanoate aminotransferase, probable"/>
    <property type="match status" value="1"/>
</dbReference>
<dbReference type="InterPro" id="IPR015424">
    <property type="entry name" value="PyrdxlP-dep_Trfase"/>
</dbReference>
<sequence length="436" mass="47201">MQPNLDAFWMPFTANRDFKQAPRLLSKAKDMHYWTPEGREVLDATAGLWCVNAGHGRPRIVEAIARQAAEMDFAPPFQMGHPLAFELADRLQHLTPPGLNRFFFTNSGSESVETAMKIALAYHRVRGEAQRTRLIGRERGYHGVNFAGTALGGMGPNRKLFGSSVAGVDHLRHTHDLTRNAFTRGQPEHGAELADDLERLVTLHDASTIAAVIVEPMAGSTGVLLPPKGYLERLRAICDKHGILLVFDEVITGFGRLGAPFAAQKYGVVPDMITMAKGITNGTIPMGAVAVRQEIHDTFMQASGPGIELPHGYTYSGHPMACAAALATLDTYAEEDLLTRGTRLHGALEETVHGLRDLPHVVDIRNTGLVAAIEFAPRAGAAPGRRAFEVFLGCFEAGVLVRAAGDNIAIAPPLIVSESQLAQVADTLRRVMSQLT</sequence>
<reference evidence="7 8" key="1">
    <citation type="submission" date="2018-05" db="EMBL/GenBank/DDBJ databases">
        <title>complete genome sequence of Aquabacterium olei NBRC 110486.</title>
        <authorList>
            <person name="Tang B."/>
            <person name="Chang J."/>
            <person name="Zhang L."/>
            <person name="Yang H."/>
        </authorList>
    </citation>
    <scope>NUCLEOTIDE SEQUENCE [LARGE SCALE GENOMIC DNA]</scope>
    <source>
        <strain evidence="7 8">NBRC 110486</strain>
    </source>
</reference>
<evidence type="ECO:0000256" key="3">
    <source>
        <dbReference type="ARBA" id="ARBA00022576"/>
    </source>
</evidence>
<dbReference type="PANTHER" id="PTHR42684:SF1">
    <property type="entry name" value="BETA-ALANINE--PYRUVATE AMINOTRANSFERASE"/>
    <property type="match status" value="1"/>
</dbReference>
<keyword evidence="8" id="KW-1185">Reference proteome</keyword>
<dbReference type="PIRSF" id="PIRSF000521">
    <property type="entry name" value="Transaminase_4ab_Lys_Orn"/>
    <property type="match status" value="1"/>
</dbReference>
<dbReference type="PANTHER" id="PTHR42684">
    <property type="entry name" value="ADENOSYLMETHIONINE-8-AMINO-7-OXONONANOATE AMINOTRANSFERASE"/>
    <property type="match status" value="1"/>
</dbReference>
<dbReference type="InterPro" id="IPR015421">
    <property type="entry name" value="PyrdxlP-dep_Trfase_major"/>
</dbReference>
<dbReference type="SUPFAM" id="SSF53383">
    <property type="entry name" value="PLP-dependent transferases"/>
    <property type="match status" value="1"/>
</dbReference>